<keyword evidence="1" id="KW-0408">Iron</keyword>
<protein>
    <submittedName>
        <fullName evidence="2">Lysine 2,3-aminomutase</fullName>
    </submittedName>
</protein>
<dbReference type="SUPFAM" id="SSF102114">
    <property type="entry name" value="Radical SAM enzymes"/>
    <property type="match status" value="1"/>
</dbReference>
<dbReference type="OrthoDB" id="9768064at2"/>
<dbReference type="Proteomes" id="UP000294853">
    <property type="component" value="Chromosome"/>
</dbReference>
<keyword evidence="3" id="KW-1185">Reference proteome</keyword>
<dbReference type="KEGG" id="nsn:EXE58_17610"/>
<keyword evidence="1" id="KW-0411">Iron-sulfur</keyword>
<dbReference type="PANTHER" id="PTHR30538:SF0">
    <property type="entry name" value="L-LYSINE 2,3-AMINOMUTASE AQ_1632-RELATED"/>
    <property type="match status" value="1"/>
</dbReference>
<keyword evidence="1" id="KW-0479">Metal-binding</keyword>
<dbReference type="EMBL" id="CP038436">
    <property type="protein sequence ID" value="QBX57070.1"/>
    <property type="molecule type" value="Genomic_DNA"/>
</dbReference>
<evidence type="ECO:0000256" key="1">
    <source>
        <dbReference type="ARBA" id="ARBA00022485"/>
    </source>
</evidence>
<evidence type="ECO:0000313" key="3">
    <source>
        <dbReference type="Proteomes" id="UP000294853"/>
    </source>
</evidence>
<dbReference type="RefSeq" id="WP_135269055.1">
    <property type="nucleotide sequence ID" value="NZ_CP038436.1"/>
</dbReference>
<name>A0A4P7IJZ7_9ACTN</name>
<dbReference type="GO" id="GO:0051539">
    <property type="term" value="F:4 iron, 4 sulfur cluster binding"/>
    <property type="evidence" value="ECO:0007669"/>
    <property type="project" value="UniProtKB-KW"/>
</dbReference>
<dbReference type="Gene3D" id="6.10.140.1170">
    <property type="match status" value="1"/>
</dbReference>
<dbReference type="InterPro" id="IPR013785">
    <property type="entry name" value="Aldolase_TIM"/>
</dbReference>
<reference evidence="2 3" key="1">
    <citation type="submission" date="2019-03" db="EMBL/GenBank/DDBJ databases">
        <title>Three New Species of Nocardioides, Nocardioides euryhalodurans sp. nov., Nocardioides seonyuensis sp. nov. and Nocardioides eburneoflavus sp. nov. Iolated from Soil.</title>
        <authorList>
            <person name="Roh S.G."/>
            <person name="Lee C."/>
            <person name="Kim M.-K."/>
            <person name="Kim S.B."/>
        </authorList>
    </citation>
    <scope>NUCLEOTIDE SEQUENCE [LARGE SCALE GENOMIC DNA]</scope>
    <source>
        <strain evidence="2 3">MMS17-SY207-3</strain>
    </source>
</reference>
<organism evidence="2 3">
    <name type="scientific">Nocardioides seonyuensis</name>
    <dbReference type="NCBI Taxonomy" id="2518371"/>
    <lineage>
        <taxon>Bacteria</taxon>
        <taxon>Bacillati</taxon>
        <taxon>Actinomycetota</taxon>
        <taxon>Actinomycetes</taxon>
        <taxon>Propionibacteriales</taxon>
        <taxon>Nocardioidaceae</taxon>
        <taxon>Nocardioides</taxon>
    </lineage>
</organism>
<gene>
    <name evidence="2" type="ORF">EXE58_17610</name>
</gene>
<dbReference type="PANTHER" id="PTHR30538">
    <property type="entry name" value="LYSINE 2,3-AMINOMUTASE-RELATED"/>
    <property type="match status" value="1"/>
</dbReference>
<sequence length="489" mass="55545">MSLDTSAAQALQQGSAGQPYPYRLTELVEPDWTRFPGWSDVTAADWESVQWQRAHCIKNVKQLRELMGDLLDDRFYADLERDQAERATMSMLVPPQMMNTMVPHVPVGGPGSLTDAFYADPIRHYMIPVFSDRRTDWPSHPHATRDSLHEHDMWATEGLTHRYPTKVLAELLPTCPQYCGHCTRMDLVGNSTPVIDKLKFAGKPADRLGDMIDYLRRSPGVRDVVVSGGDVANMPWPRLEDFLMKVLEVENIRDIRLATKALMGLPQHWLQDDVVAGMTRVAETARARGVSVAIHTHVNHANSVTPLVAKAAQTMLATGIRDVRNQGVLMNGVNAEPDDLLDLCFRLLDGAQIMPYYFYMCDMIPFSEHWRVSVAEAQRLQHHMMGYLPGFATPRIVCDVPFVGKRWVHQLADYDTERGISYWTKNYRTSIEADDSEALSRHYEYYDPIHTLPESGQQWWEQHGRLDEASLKAAEMAEASRRTAALQAW</sequence>
<dbReference type="InterPro" id="IPR058240">
    <property type="entry name" value="rSAM_sf"/>
</dbReference>
<evidence type="ECO:0000313" key="2">
    <source>
        <dbReference type="EMBL" id="QBX57070.1"/>
    </source>
</evidence>
<dbReference type="InterPro" id="IPR003739">
    <property type="entry name" value="Lys_aminomutase/Glu_NH3_mut"/>
</dbReference>
<keyword evidence="1" id="KW-0004">4Fe-4S</keyword>
<accession>A0A4P7IJZ7</accession>
<dbReference type="Gene3D" id="3.20.20.70">
    <property type="entry name" value="Aldolase class I"/>
    <property type="match status" value="1"/>
</dbReference>
<proteinExistence type="predicted"/>
<dbReference type="AlphaFoldDB" id="A0A4P7IJZ7"/>